<dbReference type="Pfam" id="PF13692">
    <property type="entry name" value="Glyco_trans_1_4"/>
    <property type="match status" value="1"/>
</dbReference>
<dbReference type="Proteomes" id="UP000199214">
    <property type="component" value="Unassembled WGS sequence"/>
</dbReference>
<protein>
    <submittedName>
        <fullName evidence="1">Sugar transferase, PEP-CTERM/EpsH1 system associated</fullName>
    </submittedName>
</protein>
<dbReference type="AlphaFoldDB" id="A0A1H7IJ18"/>
<evidence type="ECO:0000313" key="1">
    <source>
        <dbReference type="EMBL" id="SEK61550.1"/>
    </source>
</evidence>
<gene>
    <name evidence="1" type="ORF">SAMN05216382_0764</name>
</gene>
<keyword evidence="2" id="KW-1185">Reference proteome</keyword>
<dbReference type="RefSeq" id="WP_093003871.1">
    <property type="nucleotide sequence ID" value="NZ_FNZZ01000001.1"/>
</dbReference>
<dbReference type="STRING" id="1855283.SAMN05216382_0764"/>
<keyword evidence="1" id="KW-0808">Transferase</keyword>
<dbReference type="OrthoDB" id="9807209at2"/>
<dbReference type="PANTHER" id="PTHR12526">
    <property type="entry name" value="GLYCOSYLTRANSFERASE"/>
    <property type="match status" value="1"/>
</dbReference>
<dbReference type="SUPFAM" id="SSF53756">
    <property type="entry name" value="UDP-Glycosyltransferase/glycogen phosphorylase"/>
    <property type="match status" value="1"/>
</dbReference>
<sequence>MEILFLAHRVPFPPDRGDKIRSFHVLRHLARRARVHLVAFADDPRDLTPPAEFRDLLSECVVVERTKPRWRAGLEAIASGRPLSLAAFDDPRVHAPVTRIVRERSIDRVYAFSGQMAQYLPEGLPAVMDFVDADSAKFEAFAGDAAGVARWMYRREARLLGAYERAVTARVEASLFVSAEEAALVPGARALENGIDISFFDPAASFVPVVGQGRLIVFTGQMDYKPNVDAVVGFAREVLPHVRAQHPDVRFAIVGRAPVREVRALAGEGVIVTGEVPDVRGWLAAADVVVAPLGLARGIQNKVLEAMAMARAVVASPAAAEGIDHAGTIQVAAGEGMAEAVNALLHDRATARSLGEVARARVQARYAWDACLAPLDAMMNLPAQTRVAA</sequence>
<evidence type="ECO:0000313" key="2">
    <source>
        <dbReference type="Proteomes" id="UP000199214"/>
    </source>
</evidence>
<dbReference type="CDD" id="cd03801">
    <property type="entry name" value="GT4_PimA-like"/>
    <property type="match status" value="1"/>
</dbReference>
<dbReference type="InterPro" id="IPR017521">
    <property type="entry name" value="Sugar_tfrase_PEP-CTERM_Stp1"/>
</dbReference>
<dbReference type="NCBIfam" id="TIGR03087">
    <property type="entry name" value="stp1"/>
    <property type="match status" value="1"/>
</dbReference>
<proteinExistence type="predicted"/>
<reference evidence="2" key="1">
    <citation type="submission" date="2016-10" db="EMBL/GenBank/DDBJ databases">
        <authorList>
            <person name="Varghese N."/>
            <person name="Submissions S."/>
        </authorList>
    </citation>
    <scope>NUCLEOTIDE SEQUENCE [LARGE SCALE GENOMIC DNA]</scope>
    <source>
        <strain evidence="2">JS21-1</strain>
    </source>
</reference>
<dbReference type="EMBL" id="FNZZ01000001">
    <property type="protein sequence ID" value="SEK61550.1"/>
    <property type="molecule type" value="Genomic_DNA"/>
</dbReference>
<dbReference type="GO" id="GO:0016757">
    <property type="term" value="F:glycosyltransferase activity"/>
    <property type="evidence" value="ECO:0007669"/>
    <property type="project" value="TreeGrafter"/>
</dbReference>
<accession>A0A1H7IJ18</accession>
<dbReference type="PANTHER" id="PTHR12526:SF600">
    <property type="entry name" value="GLYCOSYL TRANSFERASE GROUP 1"/>
    <property type="match status" value="1"/>
</dbReference>
<name>A0A1H7IJ18_9SPHN</name>
<organism evidence="1 2">
    <name type="scientific">Sphingomonas palmae</name>
    <dbReference type="NCBI Taxonomy" id="1855283"/>
    <lineage>
        <taxon>Bacteria</taxon>
        <taxon>Pseudomonadati</taxon>
        <taxon>Pseudomonadota</taxon>
        <taxon>Alphaproteobacteria</taxon>
        <taxon>Sphingomonadales</taxon>
        <taxon>Sphingomonadaceae</taxon>
        <taxon>Sphingomonas</taxon>
    </lineage>
</organism>
<dbReference type="Gene3D" id="3.40.50.2000">
    <property type="entry name" value="Glycogen Phosphorylase B"/>
    <property type="match status" value="2"/>
</dbReference>